<organism evidence="2 3">
    <name type="scientific">Aduncisulcus paluster</name>
    <dbReference type="NCBI Taxonomy" id="2918883"/>
    <lineage>
        <taxon>Eukaryota</taxon>
        <taxon>Metamonada</taxon>
        <taxon>Carpediemonas-like organisms</taxon>
        <taxon>Aduncisulcus</taxon>
    </lineage>
</organism>
<feature type="non-terminal residue" evidence="2">
    <location>
        <position position="1"/>
    </location>
</feature>
<name>A0ABQ5K5Q4_9EUKA</name>
<protein>
    <submittedName>
        <fullName evidence="2">Uncharacterized protein</fullName>
    </submittedName>
</protein>
<accession>A0ABQ5K5Q4</accession>
<sequence>ICSAKGLKSTNSSADIRSDSEEPLSSDSSSMFPHIYSLSQTQLQYERFVSLSQGRGYSEALCVSVKNVSPHLCVFRHVRKAKINGHRCLKLSGDDILMYSDQEYVETRAWKGVLFCEDPVLNVMWRDTSSRGKESTDSPFSFKSLSPLLSSFSPSL</sequence>
<gene>
    <name evidence="2" type="ORF">ADUPG1_004814</name>
</gene>
<dbReference type="EMBL" id="BQXS01007505">
    <property type="protein sequence ID" value="GKT27911.1"/>
    <property type="molecule type" value="Genomic_DNA"/>
</dbReference>
<evidence type="ECO:0000313" key="2">
    <source>
        <dbReference type="EMBL" id="GKT27911.1"/>
    </source>
</evidence>
<comment type="caution">
    <text evidence="2">The sequence shown here is derived from an EMBL/GenBank/DDBJ whole genome shotgun (WGS) entry which is preliminary data.</text>
</comment>
<feature type="region of interest" description="Disordered" evidence="1">
    <location>
        <begin position="1"/>
        <end position="29"/>
    </location>
</feature>
<dbReference type="Proteomes" id="UP001057375">
    <property type="component" value="Unassembled WGS sequence"/>
</dbReference>
<keyword evidence="3" id="KW-1185">Reference proteome</keyword>
<evidence type="ECO:0000256" key="1">
    <source>
        <dbReference type="SAM" id="MobiDB-lite"/>
    </source>
</evidence>
<feature type="non-terminal residue" evidence="2">
    <location>
        <position position="156"/>
    </location>
</feature>
<reference evidence="2" key="1">
    <citation type="submission" date="2022-03" db="EMBL/GenBank/DDBJ databases">
        <title>Draft genome sequence of Aduncisulcus paluster, a free-living microaerophilic Fornicata.</title>
        <authorList>
            <person name="Yuyama I."/>
            <person name="Kume K."/>
            <person name="Tamura T."/>
            <person name="Inagaki Y."/>
            <person name="Hashimoto T."/>
        </authorList>
    </citation>
    <scope>NUCLEOTIDE SEQUENCE</scope>
    <source>
        <strain evidence="2">NY0171</strain>
    </source>
</reference>
<proteinExistence type="predicted"/>
<evidence type="ECO:0000313" key="3">
    <source>
        <dbReference type="Proteomes" id="UP001057375"/>
    </source>
</evidence>